<dbReference type="EMBL" id="BAABEP010000002">
    <property type="protein sequence ID" value="GAA3711042.1"/>
    <property type="molecule type" value="Genomic_DNA"/>
</dbReference>
<dbReference type="SUPFAM" id="SSF53271">
    <property type="entry name" value="PRTase-like"/>
    <property type="match status" value="1"/>
</dbReference>
<comment type="caution">
    <text evidence="3">The sequence shown here is derived from an EMBL/GenBank/DDBJ whole genome shotgun (WGS) entry which is preliminary data.</text>
</comment>
<evidence type="ECO:0000313" key="4">
    <source>
        <dbReference type="Proteomes" id="UP001499884"/>
    </source>
</evidence>
<dbReference type="Proteomes" id="UP001499884">
    <property type="component" value="Unassembled WGS sequence"/>
</dbReference>
<dbReference type="InterPro" id="IPR000836">
    <property type="entry name" value="PRTase_dom"/>
</dbReference>
<reference evidence="4" key="1">
    <citation type="journal article" date="2019" name="Int. J. Syst. Evol. Microbiol.">
        <title>The Global Catalogue of Microorganisms (GCM) 10K type strain sequencing project: providing services to taxonomists for standard genome sequencing and annotation.</title>
        <authorList>
            <consortium name="The Broad Institute Genomics Platform"/>
            <consortium name="The Broad Institute Genome Sequencing Center for Infectious Disease"/>
            <person name="Wu L."/>
            <person name="Ma J."/>
        </authorList>
    </citation>
    <scope>NUCLEOTIDE SEQUENCE [LARGE SCALE GENOMIC DNA]</scope>
    <source>
        <strain evidence="4">JCM 30846</strain>
    </source>
</reference>
<dbReference type="Pfam" id="PF00156">
    <property type="entry name" value="Pribosyltran"/>
    <property type="match status" value="1"/>
</dbReference>
<dbReference type="Gene3D" id="3.40.50.2020">
    <property type="match status" value="1"/>
</dbReference>
<feature type="domain" description="Phosphoribosyltransferase" evidence="2">
    <location>
        <begin position="27"/>
        <end position="162"/>
    </location>
</feature>
<organism evidence="3 4">
    <name type="scientific">Streptomyces tremellae</name>
    <dbReference type="NCBI Taxonomy" id="1124239"/>
    <lineage>
        <taxon>Bacteria</taxon>
        <taxon>Bacillati</taxon>
        <taxon>Actinomycetota</taxon>
        <taxon>Actinomycetes</taxon>
        <taxon>Kitasatosporales</taxon>
        <taxon>Streptomycetaceae</taxon>
        <taxon>Streptomyces</taxon>
    </lineage>
</organism>
<gene>
    <name evidence="3" type="ORF">GCM10023082_06120</name>
</gene>
<protein>
    <recommendedName>
        <fullName evidence="2">Phosphoribosyltransferase domain-containing protein</fullName>
    </recommendedName>
</protein>
<proteinExistence type="predicted"/>
<evidence type="ECO:0000259" key="2">
    <source>
        <dbReference type="Pfam" id="PF00156"/>
    </source>
</evidence>
<dbReference type="CDD" id="cd06223">
    <property type="entry name" value="PRTases_typeI"/>
    <property type="match status" value="1"/>
</dbReference>
<accession>A0ABP7DWA5</accession>
<dbReference type="InterPro" id="IPR029057">
    <property type="entry name" value="PRTase-like"/>
</dbReference>
<name>A0ABP7DWA5_9ACTN</name>
<sequence>MSVVAHGARVFEGERVWAMSQEAFLAAAALIAAHEERFAPELVIGLARGGVPLAREVARLLGVPAVEIRAQHNVSDLVGLQATGEVEVDELALEAATSTARRVLVVDDICGSGATLRSVTGLLARSGVSARTAVLCRNDGAAFPLDTWVWPVADWVRFPWEAPPPPASTPLPHPRQVRTAQEAP</sequence>
<evidence type="ECO:0000256" key="1">
    <source>
        <dbReference type="SAM" id="MobiDB-lite"/>
    </source>
</evidence>
<dbReference type="RefSeq" id="WP_345640682.1">
    <property type="nucleotide sequence ID" value="NZ_BAABEP010000002.1"/>
</dbReference>
<feature type="region of interest" description="Disordered" evidence="1">
    <location>
        <begin position="163"/>
        <end position="184"/>
    </location>
</feature>
<keyword evidence="4" id="KW-1185">Reference proteome</keyword>
<evidence type="ECO:0000313" key="3">
    <source>
        <dbReference type="EMBL" id="GAA3711042.1"/>
    </source>
</evidence>
<feature type="compositionally biased region" description="Pro residues" evidence="1">
    <location>
        <begin position="163"/>
        <end position="173"/>
    </location>
</feature>